<dbReference type="SMART" id="SM01193">
    <property type="entry name" value="Enolase_N"/>
    <property type="match status" value="1"/>
</dbReference>
<feature type="binding site" evidence="9">
    <location>
        <position position="325"/>
    </location>
    <ligand>
        <name>(2R)-2-phosphoglycerate</name>
        <dbReference type="ChEBI" id="CHEBI:58289"/>
    </ligand>
</feature>
<dbReference type="SFLD" id="SFLDF00002">
    <property type="entry name" value="enolase"/>
    <property type="match status" value="1"/>
</dbReference>
<dbReference type="GO" id="GO:0004634">
    <property type="term" value="F:phosphopyruvate hydratase activity"/>
    <property type="evidence" value="ECO:0007669"/>
    <property type="project" value="UniProtKB-UniRule"/>
</dbReference>
<accession>A0A1G2HU51</accession>
<dbReference type="GO" id="GO:0005576">
    <property type="term" value="C:extracellular region"/>
    <property type="evidence" value="ECO:0007669"/>
    <property type="project" value="UniProtKB-SubCell"/>
</dbReference>
<dbReference type="InterPro" id="IPR029017">
    <property type="entry name" value="Enolase-like_N"/>
</dbReference>
<evidence type="ECO:0000256" key="1">
    <source>
        <dbReference type="ARBA" id="ARBA00005031"/>
    </source>
</evidence>
<dbReference type="HAMAP" id="MF_00318">
    <property type="entry name" value="Enolase"/>
    <property type="match status" value="1"/>
</dbReference>
<dbReference type="Pfam" id="PF03952">
    <property type="entry name" value="Enolase_N"/>
    <property type="match status" value="1"/>
</dbReference>
<feature type="binding site" evidence="9">
    <location>
        <position position="355"/>
    </location>
    <ligand>
        <name>(2R)-2-phosphoglycerate</name>
        <dbReference type="ChEBI" id="CHEBI:58289"/>
    </ligand>
</feature>
<dbReference type="GO" id="GO:0000015">
    <property type="term" value="C:phosphopyruvate hydratase complex"/>
    <property type="evidence" value="ECO:0007669"/>
    <property type="project" value="InterPro"/>
</dbReference>
<feature type="active site" description="Proton acceptor" evidence="9 10">
    <location>
        <position position="325"/>
    </location>
</feature>
<comment type="cofactor">
    <cofactor evidence="9">
        <name>Mg(2+)</name>
        <dbReference type="ChEBI" id="CHEBI:18420"/>
    </cofactor>
    <text evidence="9">Binds a second Mg(2+) ion via substrate during catalysis.</text>
</comment>
<evidence type="ECO:0000256" key="3">
    <source>
        <dbReference type="ARBA" id="ARBA00012058"/>
    </source>
</evidence>
<feature type="binding site" evidence="9">
    <location>
        <position position="159"/>
    </location>
    <ligand>
        <name>(2R)-2-phosphoglycerate</name>
        <dbReference type="ChEBI" id="CHEBI:58289"/>
    </ligand>
</feature>
<evidence type="ECO:0000256" key="10">
    <source>
        <dbReference type="PIRSR" id="PIRSR001400-1"/>
    </source>
</evidence>
<gene>
    <name evidence="9" type="primary">eno</name>
    <name evidence="15" type="ORF">A3C58_00410</name>
</gene>
<keyword evidence="5 9" id="KW-0964">Secreted</keyword>
<dbReference type="EMBL" id="MHOR01000037">
    <property type="protein sequence ID" value="OGZ65929.1"/>
    <property type="molecule type" value="Genomic_DNA"/>
</dbReference>
<keyword evidence="6 9" id="KW-0460">Magnesium</keyword>
<dbReference type="PRINTS" id="PR00148">
    <property type="entry name" value="ENOLASE"/>
</dbReference>
<feature type="binding site" evidence="9">
    <location>
        <position position="354"/>
    </location>
    <ligand>
        <name>(2R)-2-phosphoglycerate</name>
        <dbReference type="ChEBI" id="CHEBI:58289"/>
    </ligand>
</feature>
<feature type="binding site" evidence="9">
    <location>
        <position position="233"/>
    </location>
    <ligand>
        <name>Mg(2+)</name>
        <dbReference type="ChEBI" id="CHEBI:18420"/>
    </ligand>
</feature>
<evidence type="ECO:0000256" key="9">
    <source>
        <dbReference type="HAMAP-Rule" id="MF_00318"/>
    </source>
</evidence>
<dbReference type="PANTHER" id="PTHR11902:SF1">
    <property type="entry name" value="ENOLASE"/>
    <property type="match status" value="1"/>
</dbReference>
<feature type="binding site" evidence="9 12">
    <location>
        <position position="274"/>
    </location>
    <ligand>
        <name>Mg(2+)</name>
        <dbReference type="ChEBI" id="CHEBI:18420"/>
    </ligand>
</feature>
<feature type="active site" description="Proton donor" evidence="9 10">
    <location>
        <position position="201"/>
    </location>
</feature>
<keyword evidence="9 12" id="KW-0479">Metal-binding</keyword>
<dbReference type="PIRSF" id="PIRSF001400">
    <property type="entry name" value="Enolase"/>
    <property type="match status" value="1"/>
</dbReference>
<dbReference type="InterPro" id="IPR020811">
    <property type="entry name" value="Enolase_N"/>
</dbReference>
<organism evidence="15 16">
    <name type="scientific">Candidatus Staskawiczbacteria bacterium RIFCSPHIGHO2_02_FULL_34_10</name>
    <dbReference type="NCBI Taxonomy" id="1802205"/>
    <lineage>
        <taxon>Bacteria</taxon>
        <taxon>Candidatus Staskawicziibacteriota</taxon>
    </lineage>
</organism>
<keyword evidence="7 9" id="KW-0324">Glycolysis</keyword>
<feature type="domain" description="Enolase N-terminal" evidence="14">
    <location>
        <begin position="4"/>
        <end position="128"/>
    </location>
</feature>
<comment type="similarity">
    <text evidence="2 9">Belongs to the enolase family.</text>
</comment>
<dbReference type="InterPro" id="IPR036849">
    <property type="entry name" value="Enolase-like_C_sf"/>
</dbReference>
<feature type="binding site" evidence="11">
    <location>
        <position position="376"/>
    </location>
    <ligand>
        <name>substrate</name>
    </ligand>
</feature>
<dbReference type="STRING" id="1802205.A3C58_00410"/>
<dbReference type="InterPro" id="IPR020809">
    <property type="entry name" value="Enolase_CS"/>
</dbReference>
<evidence type="ECO:0000256" key="6">
    <source>
        <dbReference type="ARBA" id="ARBA00022842"/>
    </source>
</evidence>
<dbReference type="SFLD" id="SFLDS00001">
    <property type="entry name" value="Enolase"/>
    <property type="match status" value="1"/>
</dbReference>
<dbReference type="SMART" id="SM01192">
    <property type="entry name" value="Enolase_C"/>
    <property type="match status" value="1"/>
</dbReference>
<dbReference type="GO" id="GO:0009986">
    <property type="term" value="C:cell surface"/>
    <property type="evidence" value="ECO:0007669"/>
    <property type="project" value="UniProtKB-SubCell"/>
</dbReference>
<feature type="binding site" evidence="9 12">
    <location>
        <position position="300"/>
    </location>
    <ligand>
        <name>Mg(2+)</name>
        <dbReference type="ChEBI" id="CHEBI:18420"/>
    </ligand>
</feature>
<evidence type="ECO:0000259" key="14">
    <source>
        <dbReference type="SMART" id="SM01193"/>
    </source>
</evidence>
<comment type="subcellular location">
    <subcellularLocation>
        <location evidence="9">Cytoplasm</location>
    </subcellularLocation>
    <subcellularLocation>
        <location evidence="9">Secreted</location>
    </subcellularLocation>
    <subcellularLocation>
        <location evidence="9">Cell surface</location>
    </subcellularLocation>
    <text evidence="9">Fractions of enolase are present in both the cytoplasm and on the cell surface.</text>
</comment>
<dbReference type="CDD" id="cd03313">
    <property type="entry name" value="enolase"/>
    <property type="match status" value="1"/>
</dbReference>
<evidence type="ECO:0000256" key="8">
    <source>
        <dbReference type="ARBA" id="ARBA00023239"/>
    </source>
</evidence>
<dbReference type="PANTHER" id="PTHR11902">
    <property type="entry name" value="ENOLASE"/>
    <property type="match status" value="1"/>
</dbReference>
<keyword evidence="9" id="KW-0963">Cytoplasm</keyword>
<evidence type="ECO:0000259" key="13">
    <source>
        <dbReference type="SMART" id="SM01192"/>
    </source>
</evidence>
<dbReference type="GO" id="GO:0006096">
    <property type="term" value="P:glycolytic process"/>
    <property type="evidence" value="ECO:0007669"/>
    <property type="project" value="UniProtKB-UniRule"/>
</dbReference>
<feature type="binding site" evidence="11">
    <location>
        <position position="160"/>
    </location>
    <ligand>
        <name>substrate</name>
    </ligand>
</feature>
<feature type="binding site" evidence="11">
    <location>
        <position position="151"/>
    </location>
    <ligand>
        <name>substrate</name>
    </ligand>
</feature>
<comment type="caution">
    <text evidence="15">The sequence shown here is derived from an EMBL/GenBank/DDBJ whole genome shotgun (WGS) entry which is preliminary data.</text>
</comment>
<dbReference type="Gene3D" id="3.30.390.10">
    <property type="entry name" value="Enolase-like, N-terminal domain"/>
    <property type="match status" value="1"/>
</dbReference>
<dbReference type="InterPro" id="IPR020810">
    <property type="entry name" value="Enolase_C"/>
</dbReference>
<protein>
    <recommendedName>
        <fullName evidence="4 9">Enolase</fullName>
        <ecNumber evidence="3 9">4.2.1.11</ecNumber>
    </recommendedName>
    <alternativeName>
        <fullName evidence="9">2-phospho-D-glycerate hydro-lyase</fullName>
    </alternativeName>
    <alternativeName>
        <fullName evidence="9">2-phosphoglycerate dehydratase</fullName>
    </alternativeName>
</protein>
<dbReference type="GO" id="GO:0000287">
    <property type="term" value="F:magnesium ion binding"/>
    <property type="evidence" value="ECO:0007669"/>
    <property type="project" value="UniProtKB-UniRule"/>
</dbReference>
<dbReference type="Pfam" id="PF00113">
    <property type="entry name" value="Enolase_C"/>
    <property type="match status" value="1"/>
</dbReference>
<comment type="function">
    <text evidence="9">Catalyzes the reversible conversion of 2-phosphoglycerate (2-PG) into phosphoenolpyruvate (PEP). It is essential for the degradation of carbohydrates via glycolysis.</text>
</comment>
<dbReference type="InterPro" id="IPR000941">
    <property type="entry name" value="Enolase"/>
</dbReference>
<evidence type="ECO:0000256" key="4">
    <source>
        <dbReference type="ARBA" id="ARBA00017068"/>
    </source>
</evidence>
<comment type="pathway">
    <text evidence="1 9">Carbohydrate degradation; glycolysis; pyruvate from D-glyceraldehyde 3-phosphate: step 4/5.</text>
</comment>
<feature type="binding site" evidence="11">
    <location>
        <begin position="352"/>
        <end position="355"/>
    </location>
    <ligand>
        <name>substrate</name>
    </ligand>
</feature>
<feature type="binding site" evidence="9">
    <location>
        <position position="376"/>
    </location>
    <ligand>
        <name>(2R)-2-phosphoglycerate</name>
        <dbReference type="ChEBI" id="CHEBI:58289"/>
    </ligand>
</feature>
<evidence type="ECO:0000256" key="11">
    <source>
        <dbReference type="PIRSR" id="PIRSR001400-2"/>
    </source>
</evidence>
<dbReference type="UniPathway" id="UPA00109">
    <property type="reaction ID" value="UER00187"/>
</dbReference>
<feature type="domain" description="Enolase C-terminal TIM barrel" evidence="13">
    <location>
        <begin position="135"/>
        <end position="401"/>
    </location>
</feature>
<evidence type="ECO:0000256" key="2">
    <source>
        <dbReference type="ARBA" id="ARBA00009604"/>
    </source>
</evidence>
<dbReference type="EC" id="4.2.1.11" evidence="3 9"/>
<evidence type="ECO:0000256" key="7">
    <source>
        <dbReference type="ARBA" id="ARBA00023152"/>
    </source>
</evidence>
<dbReference type="SFLD" id="SFLDG00178">
    <property type="entry name" value="enolase"/>
    <property type="match status" value="1"/>
</dbReference>
<comment type="cofactor">
    <cofactor evidence="12">
        <name>Mg(2+)</name>
        <dbReference type="ChEBI" id="CHEBI:18420"/>
    </cofactor>
    <text evidence="12">Mg(2+) is required for catalysis and for stabilizing the dimer.</text>
</comment>
<dbReference type="SUPFAM" id="SSF54826">
    <property type="entry name" value="Enolase N-terminal domain-like"/>
    <property type="match status" value="1"/>
</dbReference>
<comment type="catalytic activity">
    <reaction evidence="9">
        <text>(2R)-2-phosphoglycerate = phosphoenolpyruvate + H2O</text>
        <dbReference type="Rhea" id="RHEA:10164"/>
        <dbReference type="ChEBI" id="CHEBI:15377"/>
        <dbReference type="ChEBI" id="CHEBI:58289"/>
        <dbReference type="ChEBI" id="CHEBI:58702"/>
        <dbReference type="EC" id="4.2.1.11"/>
    </reaction>
</comment>
<dbReference type="AlphaFoldDB" id="A0A1G2HU51"/>
<name>A0A1G2HU51_9BACT</name>
<feature type="binding site" evidence="11">
    <location>
        <position position="300"/>
    </location>
    <ligand>
        <name>substrate</name>
    </ligand>
</feature>
<evidence type="ECO:0000313" key="15">
    <source>
        <dbReference type="EMBL" id="OGZ65929.1"/>
    </source>
</evidence>
<keyword evidence="8 9" id="KW-0456">Lyase</keyword>
<keyword evidence="15" id="KW-0670">Pyruvate</keyword>
<sequence length="401" mass="44332">MSKIKSIEAREIKDSRGKPTVEVELTTEKGSFVASCPSGASTGKNEALELRDSDGRGVSLAIKNVNEIIASKLKGKNPENQKELDELMISLDGTENKSRLGANSILPVSMAICRAGAASKKISLYQHISYISGNVLRMPFPSFNILNGGVHAKNDLDLQEFMIVLQKKVFAENLVLGIKIFQSLTEILQKSEEGVLIMGDEGGYAPSILKAEQALYMIKNAIAQNSDVKIALDCAASEFYRDGKYVLEGKELSRNELVEFYKDLVQRFPIISIEDPFAEEDWEGFKEIKKALPKITIIGDDLTTTNIKKIKEAQNKYACNGVIIKLNQIGTVSETIEAVNLAKSYGWKIMVSHRSGETLDDFIADFAVGVGADFIKSGAYTKEERMVKYQRLLEIEKELGK</sequence>
<dbReference type="PROSITE" id="PS00164">
    <property type="entry name" value="ENOLASE"/>
    <property type="match status" value="1"/>
</dbReference>
<evidence type="ECO:0000256" key="12">
    <source>
        <dbReference type="PIRSR" id="PIRSR001400-3"/>
    </source>
</evidence>
<feature type="binding site" evidence="12">
    <location>
        <position position="263"/>
    </location>
    <ligand>
        <name>Mg(2+)</name>
        <dbReference type="ChEBI" id="CHEBI:18420"/>
    </ligand>
</feature>
<dbReference type="NCBIfam" id="TIGR01060">
    <property type="entry name" value="eno"/>
    <property type="match status" value="1"/>
</dbReference>
<dbReference type="Proteomes" id="UP000178380">
    <property type="component" value="Unassembled WGS sequence"/>
</dbReference>
<reference evidence="15 16" key="1">
    <citation type="journal article" date="2016" name="Nat. Commun.">
        <title>Thousands of microbial genomes shed light on interconnected biogeochemical processes in an aquifer system.</title>
        <authorList>
            <person name="Anantharaman K."/>
            <person name="Brown C.T."/>
            <person name="Hug L.A."/>
            <person name="Sharon I."/>
            <person name="Castelle C.J."/>
            <person name="Probst A.J."/>
            <person name="Thomas B.C."/>
            <person name="Singh A."/>
            <person name="Wilkins M.J."/>
            <person name="Karaoz U."/>
            <person name="Brodie E.L."/>
            <person name="Williams K.H."/>
            <person name="Hubbard S.S."/>
            <person name="Banfield J.F."/>
        </authorList>
    </citation>
    <scope>NUCLEOTIDE SEQUENCE [LARGE SCALE GENOMIC DNA]</scope>
</reference>
<dbReference type="SUPFAM" id="SSF51604">
    <property type="entry name" value="Enolase C-terminal domain-like"/>
    <property type="match status" value="1"/>
</dbReference>
<feature type="binding site" evidence="11">
    <location>
        <position position="274"/>
    </location>
    <ligand>
        <name>substrate</name>
    </ligand>
</feature>
<proteinExistence type="inferred from homology"/>
<evidence type="ECO:0000313" key="16">
    <source>
        <dbReference type="Proteomes" id="UP000178380"/>
    </source>
</evidence>
<evidence type="ECO:0000256" key="5">
    <source>
        <dbReference type="ARBA" id="ARBA00022525"/>
    </source>
</evidence>
<dbReference type="Gene3D" id="3.20.20.120">
    <property type="entry name" value="Enolase-like C-terminal domain"/>
    <property type="match status" value="1"/>
</dbReference>